<dbReference type="AlphaFoldDB" id="A0A418NML0"/>
<evidence type="ECO:0000313" key="1">
    <source>
        <dbReference type="EMBL" id="RIV81570.1"/>
    </source>
</evidence>
<sequence>MDLIINGEVVKSWKPSGTGPEWTFSTPVDASEGSWIAVRAVGPKSPHLGDAGAFAQTSPIYIAGEPVINAEDARFLADTARALWTRTEQRGGWSTAEEKAAYKDGIDRAIAYYERVARP</sequence>
<proteinExistence type="predicted"/>
<comment type="caution">
    <text evidence="1">The sequence shown here is derived from an EMBL/GenBank/DDBJ whole genome shotgun (WGS) entry which is preliminary data.</text>
</comment>
<dbReference type="RefSeq" id="WP_119511386.1">
    <property type="nucleotide sequence ID" value="NZ_QXFK01000002.1"/>
</dbReference>
<reference evidence="1 2" key="1">
    <citation type="submission" date="2018-08" db="EMBL/GenBank/DDBJ databases">
        <title>Altererythrobacter sp.Ery1 and Ery12, the genome sequencing of novel strains in genus Alterythrobacter.</title>
        <authorList>
            <person name="Cheng H."/>
            <person name="Wu Y.-H."/>
            <person name="Fang C."/>
            <person name="Xu X.-W."/>
        </authorList>
    </citation>
    <scope>NUCLEOTIDE SEQUENCE [LARGE SCALE GENOMIC DNA]</scope>
    <source>
        <strain evidence="1 2">Ery1</strain>
    </source>
</reference>
<name>A0A418NML0_9SPHN</name>
<keyword evidence="2" id="KW-1185">Reference proteome</keyword>
<dbReference type="EMBL" id="QXFK01000002">
    <property type="protein sequence ID" value="RIV81570.1"/>
    <property type="molecule type" value="Genomic_DNA"/>
</dbReference>
<dbReference type="OrthoDB" id="9812921at2"/>
<dbReference type="Proteomes" id="UP000285092">
    <property type="component" value="Unassembled WGS sequence"/>
</dbReference>
<organism evidence="1 2">
    <name type="scientific">Pelagerythrobacter aerophilus</name>
    <dbReference type="NCBI Taxonomy" id="2306995"/>
    <lineage>
        <taxon>Bacteria</taxon>
        <taxon>Pseudomonadati</taxon>
        <taxon>Pseudomonadota</taxon>
        <taxon>Alphaproteobacteria</taxon>
        <taxon>Sphingomonadales</taxon>
        <taxon>Erythrobacteraceae</taxon>
        <taxon>Pelagerythrobacter</taxon>
    </lineage>
</organism>
<gene>
    <name evidence="1" type="ORF">D2V04_00220</name>
</gene>
<accession>A0A418NML0</accession>
<protein>
    <submittedName>
        <fullName evidence="1">Uncharacterized protein</fullName>
    </submittedName>
</protein>
<evidence type="ECO:0000313" key="2">
    <source>
        <dbReference type="Proteomes" id="UP000285092"/>
    </source>
</evidence>